<protein>
    <submittedName>
        <fullName evidence="2">Class I SAM-dependent methyltransferase</fullName>
        <ecNumber evidence="2">2.1.1.-</ecNumber>
    </submittedName>
</protein>
<evidence type="ECO:0000256" key="1">
    <source>
        <dbReference type="SAM" id="MobiDB-lite"/>
    </source>
</evidence>
<dbReference type="InterPro" id="IPR029063">
    <property type="entry name" value="SAM-dependent_MTases_sf"/>
</dbReference>
<proteinExistence type="predicted"/>
<gene>
    <name evidence="2" type="ORF">ACFO9E_23025</name>
</gene>
<evidence type="ECO:0000313" key="2">
    <source>
        <dbReference type="EMBL" id="MFC4610646.1"/>
    </source>
</evidence>
<dbReference type="SUPFAM" id="SSF53335">
    <property type="entry name" value="S-adenosyl-L-methionine-dependent methyltransferases"/>
    <property type="match status" value="1"/>
</dbReference>
<evidence type="ECO:0000313" key="3">
    <source>
        <dbReference type="Proteomes" id="UP001595993"/>
    </source>
</evidence>
<reference evidence="3" key="1">
    <citation type="journal article" date="2019" name="Int. J. Syst. Evol. Microbiol.">
        <title>The Global Catalogue of Microorganisms (GCM) 10K type strain sequencing project: providing services to taxonomists for standard genome sequencing and annotation.</title>
        <authorList>
            <consortium name="The Broad Institute Genomics Platform"/>
            <consortium name="The Broad Institute Genome Sequencing Center for Infectious Disease"/>
            <person name="Wu L."/>
            <person name="Ma J."/>
        </authorList>
    </citation>
    <scope>NUCLEOTIDE SEQUENCE [LARGE SCALE GENOMIC DNA]</scope>
    <source>
        <strain evidence="3">CGMCC 4.7139</strain>
    </source>
</reference>
<keyword evidence="2" id="KW-0489">Methyltransferase</keyword>
<dbReference type="EC" id="2.1.1.-" evidence="2"/>
<dbReference type="GO" id="GO:0032259">
    <property type="term" value="P:methylation"/>
    <property type="evidence" value="ECO:0007669"/>
    <property type="project" value="UniProtKB-KW"/>
</dbReference>
<name>A0ABV9G8P4_9ACTN</name>
<keyword evidence="2" id="KW-0808">Transferase</keyword>
<dbReference type="Gene3D" id="3.40.50.150">
    <property type="entry name" value="Vaccinia Virus protein VP39"/>
    <property type="match status" value="1"/>
</dbReference>
<dbReference type="Pfam" id="PF13578">
    <property type="entry name" value="Methyltransf_24"/>
    <property type="match status" value="1"/>
</dbReference>
<accession>A0ABV9G8P4</accession>
<feature type="compositionally biased region" description="Pro residues" evidence="1">
    <location>
        <begin position="281"/>
        <end position="292"/>
    </location>
</feature>
<dbReference type="Proteomes" id="UP001595993">
    <property type="component" value="Unassembled WGS sequence"/>
</dbReference>
<feature type="compositionally biased region" description="Low complexity" evidence="1">
    <location>
        <begin position="1"/>
        <end position="16"/>
    </location>
</feature>
<keyword evidence="3" id="KW-1185">Reference proteome</keyword>
<organism evidence="2 3">
    <name type="scientific">Streptomyces maoxianensis</name>
    <dbReference type="NCBI Taxonomy" id="1459942"/>
    <lineage>
        <taxon>Bacteria</taxon>
        <taxon>Bacillati</taxon>
        <taxon>Actinomycetota</taxon>
        <taxon>Actinomycetes</taxon>
        <taxon>Kitasatosporales</taxon>
        <taxon>Streptomycetaceae</taxon>
        <taxon>Streptomyces</taxon>
    </lineage>
</organism>
<dbReference type="RefSeq" id="WP_381198904.1">
    <property type="nucleotide sequence ID" value="NZ_JBHSFE010000018.1"/>
</dbReference>
<feature type="region of interest" description="Disordered" evidence="1">
    <location>
        <begin position="1"/>
        <end position="22"/>
    </location>
</feature>
<feature type="region of interest" description="Disordered" evidence="1">
    <location>
        <begin position="259"/>
        <end position="326"/>
    </location>
</feature>
<sequence>MSQTSTSAQSPAATIAGERADETVDEALPRPARFADVKGWFWPADQLLFDWFLSYQRDTDPDGRGDLLELGAYLGKSAIFTGQYLRDGEEFTVCDLWDSEAPDDPNSAEMDRSYSTLTRRAFEANYLSFHDELPTLVQAPTSVITSRARAGSCRFVHVDASHLYEHVHGDIEAAKALLQPEGIVSFDDFRAEHCPGVSAAVWGAVATTGLKPIVITGTKLYGTWGDPDPVREALLTWLETRTDMWHGVEEVAGVPLIRIKGNKAESPAHPKSRHKPEPAPRSEPAPLPPAPAPTAAARPRPSRARRLAKDLLPPILTRALRSRRSA</sequence>
<dbReference type="GO" id="GO:0008168">
    <property type="term" value="F:methyltransferase activity"/>
    <property type="evidence" value="ECO:0007669"/>
    <property type="project" value="UniProtKB-KW"/>
</dbReference>
<dbReference type="EMBL" id="JBHSFE010000018">
    <property type="protein sequence ID" value="MFC4610646.1"/>
    <property type="molecule type" value="Genomic_DNA"/>
</dbReference>
<comment type="caution">
    <text evidence="2">The sequence shown here is derived from an EMBL/GenBank/DDBJ whole genome shotgun (WGS) entry which is preliminary data.</text>
</comment>